<dbReference type="InterPro" id="IPR029058">
    <property type="entry name" value="AB_hydrolase_fold"/>
</dbReference>
<name>A0A059VWV6_STRNR</name>
<dbReference type="Pfam" id="PF00561">
    <property type="entry name" value="Abhydrolase_1"/>
    <property type="match status" value="1"/>
</dbReference>
<dbReference type="EMBL" id="BHXC01000006">
    <property type="protein sequence ID" value="GCB89497.1"/>
    <property type="molecule type" value="Genomic_DNA"/>
</dbReference>
<dbReference type="InterPro" id="IPR000073">
    <property type="entry name" value="AB_hydrolase_1"/>
</dbReference>
<protein>
    <submittedName>
        <fullName evidence="1">Hydrolase</fullName>
    </submittedName>
</protein>
<evidence type="ECO:0000313" key="2">
    <source>
        <dbReference type="Proteomes" id="UP000288351"/>
    </source>
</evidence>
<keyword evidence="1" id="KW-0378">Hydrolase</keyword>
<reference evidence="1 2" key="1">
    <citation type="journal article" date="2019" name="Microbiol. Resour. Announc.">
        <title>Draft Genome Sequence of the Most Traditional epsilon-Poly-l-Lysine Producer, Streptomyces albulus NBRC14147.</title>
        <authorList>
            <person name="Yamanaka K."/>
            <person name="Hamano Y."/>
        </authorList>
    </citation>
    <scope>NUCLEOTIDE SEQUENCE [LARGE SCALE GENOMIC DNA]</scope>
    <source>
        <strain evidence="1 2">NBRC 14147</strain>
    </source>
</reference>
<dbReference type="eggNOG" id="COG0596">
    <property type="taxonomic scope" value="Bacteria"/>
</dbReference>
<sequence length="96" mass="10621">MMPRLAERFRVVAVDPRGAGHSDKPADGYDTTTLAAELHLLIRQLGHERLAVERLAAPLRPVTERIVGAVLPDRGHYVPEARPDALLDHLLPFLDS</sequence>
<dbReference type="GO" id="GO:0016787">
    <property type="term" value="F:hydrolase activity"/>
    <property type="evidence" value="ECO:0007669"/>
    <property type="project" value="UniProtKB-KW"/>
</dbReference>
<dbReference type="SUPFAM" id="SSF53474">
    <property type="entry name" value="alpha/beta-Hydrolases"/>
    <property type="match status" value="1"/>
</dbReference>
<dbReference type="STRING" id="68570.DC74_1369"/>
<evidence type="ECO:0000313" key="1">
    <source>
        <dbReference type="EMBL" id="GCB89497.1"/>
    </source>
</evidence>
<comment type="caution">
    <text evidence="1">The sequence shown here is derived from an EMBL/GenBank/DDBJ whole genome shotgun (WGS) entry which is preliminary data.</text>
</comment>
<dbReference type="RefSeq" id="WP_016576643.1">
    <property type="nucleotide sequence ID" value="NZ_BHXC01000006.1"/>
</dbReference>
<dbReference type="Proteomes" id="UP000288351">
    <property type="component" value="Unassembled WGS sequence"/>
</dbReference>
<proteinExistence type="predicted"/>
<gene>
    <name evidence="1" type="ORF">SALB_02172</name>
</gene>
<dbReference type="Gene3D" id="3.40.50.1820">
    <property type="entry name" value="alpha/beta hydrolase"/>
    <property type="match status" value="1"/>
</dbReference>
<dbReference type="AlphaFoldDB" id="A0A059VWV6"/>
<accession>A0A059VWV6</accession>
<organism evidence="1 2">
    <name type="scientific">Streptomyces noursei</name>
    <name type="common">Streptomyces albulus</name>
    <dbReference type="NCBI Taxonomy" id="1971"/>
    <lineage>
        <taxon>Bacteria</taxon>
        <taxon>Bacillati</taxon>
        <taxon>Actinomycetota</taxon>
        <taxon>Actinomycetes</taxon>
        <taxon>Kitasatosporales</taxon>
        <taxon>Streptomycetaceae</taxon>
        <taxon>Streptomyces</taxon>
    </lineage>
</organism>